<keyword evidence="2" id="KW-1185">Reference proteome</keyword>
<name>A0ACC0UGG7_9AGAM</name>
<evidence type="ECO:0000313" key="2">
    <source>
        <dbReference type="Proteomes" id="UP001207468"/>
    </source>
</evidence>
<comment type="caution">
    <text evidence="1">The sequence shown here is derived from an EMBL/GenBank/DDBJ whole genome shotgun (WGS) entry which is preliminary data.</text>
</comment>
<dbReference type="EMBL" id="JAGFNK010000033">
    <property type="protein sequence ID" value="KAI9510830.1"/>
    <property type="molecule type" value="Genomic_DNA"/>
</dbReference>
<dbReference type="Proteomes" id="UP001207468">
    <property type="component" value="Unassembled WGS sequence"/>
</dbReference>
<organism evidence="1 2">
    <name type="scientific">Russula earlei</name>
    <dbReference type="NCBI Taxonomy" id="71964"/>
    <lineage>
        <taxon>Eukaryota</taxon>
        <taxon>Fungi</taxon>
        <taxon>Dikarya</taxon>
        <taxon>Basidiomycota</taxon>
        <taxon>Agaricomycotina</taxon>
        <taxon>Agaricomycetes</taxon>
        <taxon>Russulales</taxon>
        <taxon>Russulaceae</taxon>
        <taxon>Russula</taxon>
    </lineage>
</organism>
<evidence type="ECO:0000313" key="1">
    <source>
        <dbReference type="EMBL" id="KAI9510830.1"/>
    </source>
</evidence>
<sequence length="114" mass="12904">MTVPTYPSFNFYPIRFLLRTALSTPTRITLQHTRPRHRASPSVCWNEKTVFSIVGIAPRFQKLRVACAAGALGQRSMWSHCEQCGAIEMIDPATNHLQPQSLPNAPVTHCPRRY</sequence>
<gene>
    <name evidence="1" type="ORF">F5148DRAFT_498640</name>
</gene>
<protein>
    <submittedName>
        <fullName evidence="1">Uncharacterized protein</fullName>
    </submittedName>
</protein>
<reference evidence="1" key="1">
    <citation type="submission" date="2021-03" db="EMBL/GenBank/DDBJ databases">
        <title>Evolutionary priming and transition to the ectomycorrhizal habit in an iconic lineage of mushroom-forming fungi: is preadaptation a requirement?</title>
        <authorList>
            <consortium name="DOE Joint Genome Institute"/>
            <person name="Looney B.P."/>
            <person name="Miyauchi S."/>
            <person name="Morin E."/>
            <person name="Drula E."/>
            <person name="Courty P.E."/>
            <person name="Chicoki N."/>
            <person name="Fauchery L."/>
            <person name="Kohler A."/>
            <person name="Kuo A."/>
            <person name="LaButti K."/>
            <person name="Pangilinan J."/>
            <person name="Lipzen A."/>
            <person name="Riley R."/>
            <person name="Andreopoulos W."/>
            <person name="He G."/>
            <person name="Johnson J."/>
            <person name="Barry K.W."/>
            <person name="Grigoriev I.V."/>
            <person name="Nagy L."/>
            <person name="Hibbett D."/>
            <person name="Henrissat B."/>
            <person name="Matheny P.B."/>
            <person name="Labbe J."/>
            <person name="Martin A.F."/>
        </authorList>
    </citation>
    <scope>NUCLEOTIDE SEQUENCE</scope>
    <source>
        <strain evidence="1">BPL698</strain>
    </source>
</reference>
<accession>A0ACC0UGG7</accession>
<proteinExistence type="predicted"/>